<evidence type="ECO:0008006" key="6">
    <source>
        <dbReference type="Google" id="ProtNLM"/>
    </source>
</evidence>
<dbReference type="AlphaFoldDB" id="A0A2H3KU39"/>
<protein>
    <recommendedName>
        <fullName evidence="6">Damage-inducible protein DinB</fullName>
    </recommendedName>
</protein>
<evidence type="ECO:0000313" key="5">
    <source>
        <dbReference type="Proteomes" id="UP000220922"/>
    </source>
</evidence>
<comment type="caution">
    <text evidence="4">The sequence shown here is derived from an EMBL/GenBank/DDBJ whole genome shotgun (WGS) entry which is preliminary data.</text>
</comment>
<evidence type="ECO:0000256" key="3">
    <source>
        <dbReference type="PIRSR" id="PIRSR607837-1"/>
    </source>
</evidence>
<evidence type="ECO:0000256" key="1">
    <source>
        <dbReference type="ARBA" id="ARBA00008635"/>
    </source>
</evidence>
<evidence type="ECO:0000313" key="4">
    <source>
        <dbReference type="EMBL" id="PDV97382.1"/>
    </source>
</evidence>
<feature type="binding site" evidence="3">
    <location>
        <position position="51"/>
    </location>
    <ligand>
        <name>a divalent metal cation</name>
        <dbReference type="ChEBI" id="CHEBI:60240"/>
    </ligand>
</feature>
<dbReference type="SUPFAM" id="SSF109854">
    <property type="entry name" value="DinB/YfiT-like putative metalloenzymes"/>
    <property type="match status" value="1"/>
</dbReference>
<dbReference type="PANTHER" id="PTHR37302">
    <property type="entry name" value="SLR1116 PROTEIN"/>
    <property type="match status" value="1"/>
</dbReference>
<dbReference type="Gene3D" id="1.20.120.450">
    <property type="entry name" value="dinb family like domain"/>
    <property type="match status" value="1"/>
</dbReference>
<reference evidence="4 5" key="1">
    <citation type="submission" date="2016-05" db="EMBL/GenBank/DDBJ databases">
        <authorList>
            <person name="Lavstsen T."/>
            <person name="Jespersen J.S."/>
        </authorList>
    </citation>
    <scope>NUCLEOTIDE SEQUENCE [LARGE SCALE GENOMIC DNA]</scope>
    <source>
        <strain evidence="4 5">B7-9</strain>
    </source>
</reference>
<dbReference type="Proteomes" id="UP000220922">
    <property type="component" value="Unassembled WGS sequence"/>
</dbReference>
<dbReference type="InterPro" id="IPR034660">
    <property type="entry name" value="DinB/YfiT-like"/>
</dbReference>
<keyword evidence="2 3" id="KW-0479">Metal-binding</keyword>
<sequence length="164" mass="18598">MNKSEIATLIHFNFWANNRILAACERISADEFTREHTPDSGWGSVRGMLVHTLDTEYGWRMVLQAQDGDAILQADDFGDVAALKHRWQLEQAAWFAYVDELSEDHINQGYGDDPQRGPKVWQTIVHVVTHGIQHRSEAAALLTGYGQSPGELDFDRFLQENSDL</sequence>
<comment type="similarity">
    <text evidence="1">Belongs to the DinB family.</text>
</comment>
<gene>
    <name evidence="4" type="ORF">A9Q02_18685</name>
</gene>
<evidence type="ECO:0000256" key="2">
    <source>
        <dbReference type="ARBA" id="ARBA00022723"/>
    </source>
</evidence>
<feature type="binding site" evidence="3">
    <location>
        <position position="134"/>
    </location>
    <ligand>
        <name>a divalent metal cation</name>
        <dbReference type="ChEBI" id="CHEBI:60240"/>
    </ligand>
</feature>
<dbReference type="RefSeq" id="WP_097654518.1">
    <property type="nucleotide sequence ID" value="NZ_LYXE01000151.1"/>
</dbReference>
<dbReference type="Pfam" id="PF05163">
    <property type="entry name" value="DinB"/>
    <property type="match status" value="1"/>
</dbReference>
<dbReference type="OrthoDB" id="9811413at2"/>
<accession>A0A2H3KU39</accession>
<dbReference type="GO" id="GO:0046872">
    <property type="term" value="F:metal ion binding"/>
    <property type="evidence" value="ECO:0007669"/>
    <property type="project" value="UniProtKB-KW"/>
</dbReference>
<dbReference type="EMBL" id="LYXE01000151">
    <property type="protein sequence ID" value="PDV97382.1"/>
    <property type="molecule type" value="Genomic_DNA"/>
</dbReference>
<feature type="binding site" evidence="3">
    <location>
        <position position="130"/>
    </location>
    <ligand>
        <name>a divalent metal cation</name>
        <dbReference type="ChEBI" id="CHEBI:60240"/>
    </ligand>
</feature>
<keyword evidence="5" id="KW-1185">Reference proteome</keyword>
<proteinExistence type="inferred from homology"/>
<dbReference type="InterPro" id="IPR007837">
    <property type="entry name" value="DinB"/>
</dbReference>
<organism evidence="4 5">
    <name type="scientific">Candidatus Chloroploca asiatica</name>
    <dbReference type="NCBI Taxonomy" id="1506545"/>
    <lineage>
        <taxon>Bacteria</taxon>
        <taxon>Bacillati</taxon>
        <taxon>Chloroflexota</taxon>
        <taxon>Chloroflexia</taxon>
        <taxon>Chloroflexales</taxon>
        <taxon>Chloroflexineae</taxon>
        <taxon>Oscillochloridaceae</taxon>
        <taxon>Candidatus Chloroploca</taxon>
    </lineage>
</organism>
<name>A0A2H3KU39_9CHLR</name>
<dbReference type="PANTHER" id="PTHR37302:SF3">
    <property type="entry name" value="DAMAGE-INDUCIBLE PROTEIN DINB"/>
    <property type="match status" value="1"/>
</dbReference>